<evidence type="ECO:0000313" key="2">
    <source>
        <dbReference type="EMBL" id="GGL92703.1"/>
    </source>
</evidence>
<sequence length="162" mass="16833">MDVITWFDALLVTLWAVITALGARRGLAGLAWGLLGVTICFLVNSLGNSLFTTVAALLLGLGSAVVIVRLLPHPAAEPWHLLAGGVGGLALGGMLTATVALGFPLDVRITPSGTTGVYPSVNMPPVLYRAVSNSAIQNGLRGVWGGNLALRSLLIPDQTRRQ</sequence>
<keyword evidence="3" id="KW-1185">Reference proteome</keyword>
<keyword evidence="1" id="KW-0812">Transmembrane</keyword>
<dbReference type="EMBL" id="BMOL01000024">
    <property type="protein sequence ID" value="GGL92703.1"/>
    <property type="molecule type" value="Genomic_DNA"/>
</dbReference>
<feature type="transmembrane region" description="Helical" evidence="1">
    <location>
        <begin position="6"/>
        <end position="23"/>
    </location>
</feature>
<gene>
    <name evidence="2" type="ORF">GCM10010840_33540</name>
</gene>
<organism evidence="2 3">
    <name type="scientific">Deinococcus aerolatus</name>
    <dbReference type="NCBI Taxonomy" id="522487"/>
    <lineage>
        <taxon>Bacteria</taxon>
        <taxon>Thermotogati</taxon>
        <taxon>Deinococcota</taxon>
        <taxon>Deinococci</taxon>
        <taxon>Deinococcales</taxon>
        <taxon>Deinococcaceae</taxon>
        <taxon>Deinococcus</taxon>
    </lineage>
</organism>
<feature type="transmembrane region" description="Helical" evidence="1">
    <location>
        <begin position="30"/>
        <end position="47"/>
    </location>
</feature>
<reference evidence="3" key="1">
    <citation type="journal article" date="2019" name="Int. J. Syst. Evol. Microbiol.">
        <title>The Global Catalogue of Microorganisms (GCM) 10K type strain sequencing project: providing services to taxonomists for standard genome sequencing and annotation.</title>
        <authorList>
            <consortium name="The Broad Institute Genomics Platform"/>
            <consortium name="The Broad Institute Genome Sequencing Center for Infectious Disease"/>
            <person name="Wu L."/>
            <person name="Ma J."/>
        </authorList>
    </citation>
    <scope>NUCLEOTIDE SEQUENCE [LARGE SCALE GENOMIC DNA]</scope>
    <source>
        <strain evidence="3">JCM 15442</strain>
    </source>
</reference>
<evidence type="ECO:0000256" key="1">
    <source>
        <dbReference type="SAM" id="Phobius"/>
    </source>
</evidence>
<feature type="transmembrane region" description="Helical" evidence="1">
    <location>
        <begin position="53"/>
        <end position="72"/>
    </location>
</feature>
<name>A0ABQ2GET7_9DEIO</name>
<proteinExistence type="predicted"/>
<keyword evidence="1" id="KW-0472">Membrane</keyword>
<keyword evidence="1" id="KW-1133">Transmembrane helix</keyword>
<evidence type="ECO:0000313" key="3">
    <source>
        <dbReference type="Proteomes" id="UP000639973"/>
    </source>
</evidence>
<dbReference type="Proteomes" id="UP000639973">
    <property type="component" value="Unassembled WGS sequence"/>
</dbReference>
<protein>
    <recommendedName>
        <fullName evidence="4">Colicin V production protein</fullName>
    </recommendedName>
</protein>
<comment type="caution">
    <text evidence="2">The sequence shown here is derived from an EMBL/GenBank/DDBJ whole genome shotgun (WGS) entry which is preliminary data.</text>
</comment>
<accession>A0ABQ2GET7</accession>
<feature type="transmembrane region" description="Helical" evidence="1">
    <location>
        <begin position="79"/>
        <end position="103"/>
    </location>
</feature>
<evidence type="ECO:0008006" key="4">
    <source>
        <dbReference type="Google" id="ProtNLM"/>
    </source>
</evidence>